<dbReference type="Proteomes" id="UP001597169">
    <property type="component" value="Unassembled WGS sequence"/>
</dbReference>
<protein>
    <recommendedName>
        <fullName evidence="4">Phage integrase family protein</fullName>
    </recommendedName>
</protein>
<evidence type="ECO:0008006" key="4">
    <source>
        <dbReference type="Google" id="ProtNLM"/>
    </source>
</evidence>
<name>A0ABW3PX69_9BACL</name>
<comment type="caution">
    <text evidence="2">The sequence shown here is derived from an EMBL/GenBank/DDBJ whole genome shotgun (WGS) entry which is preliminary data.</text>
</comment>
<keyword evidence="1" id="KW-0233">DNA recombination</keyword>
<evidence type="ECO:0000313" key="3">
    <source>
        <dbReference type="Proteomes" id="UP001597169"/>
    </source>
</evidence>
<proteinExistence type="predicted"/>
<dbReference type="RefSeq" id="WP_251585031.1">
    <property type="nucleotide sequence ID" value="NZ_JBHTKX010000001.1"/>
</dbReference>
<gene>
    <name evidence="2" type="ORF">ACFQ3J_10435</name>
</gene>
<dbReference type="EMBL" id="JBHTKX010000001">
    <property type="protein sequence ID" value="MFD1128591.1"/>
    <property type="molecule type" value="Genomic_DNA"/>
</dbReference>
<dbReference type="SUPFAM" id="SSF56349">
    <property type="entry name" value="DNA breaking-rejoining enzymes"/>
    <property type="match status" value="1"/>
</dbReference>
<evidence type="ECO:0000313" key="2">
    <source>
        <dbReference type="EMBL" id="MFD1128591.1"/>
    </source>
</evidence>
<reference evidence="3" key="1">
    <citation type="journal article" date="2019" name="Int. J. Syst. Evol. Microbiol.">
        <title>The Global Catalogue of Microorganisms (GCM) 10K type strain sequencing project: providing services to taxonomists for standard genome sequencing and annotation.</title>
        <authorList>
            <consortium name="The Broad Institute Genomics Platform"/>
            <consortium name="The Broad Institute Genome Sequencing Center for Infectious Disease"/>
            <person name="Wu L."/>
            <person name="Ma J."/>
        </authorList>
    </citation>
    <scope>NUCLEOTIDE SEQUENCE [LARGE SCALE GENOMIC DNA]</scope>
    <source>
        <strain evidence="3">CCUG 53519</strain>
    </source>
</reference>
<dbReference type="InterPro" id="IPR013762">
    <property type="entry name" value="Integrase-like_cat_sf"/>
</dbReference>
<sequence length="417" mass="48371">MVNSHTSTIATLQNYKFIMIPVWIDWGILSDGKVIKKQFAVIGLKNLDTGTHIIHPVTDFILHNWQARKFNTQKKHALNTVKFLNYLLLNRRSMRIHSLSDLKLVDGSKYLNTLTSEGQSRGTVKDSERTLTHFYLWLIGKGVISSIDRGSFVKKETMHGTIYYESPFQVIYPEHQSPNVEHAFPSKYIPLLLEIAILEATPIALGVYMQLFGGLRVGELVNLKRTQVKRRIANGDFLFDVKDQNFRPDLKDSAGSSYVKRTRSQRIFQIKDWGESLFNQHIELYKTTDNTNALFVNRDGKAMSGRSYRQYFDKLKRSFIEYLKTYGDSEDKLLSHHLSMMSWSTHIGRGTFTNMLAEIAENPYDIAFPRGDKSLLSSLSYMSRTERLRNKLEQKFNHMHEAYIPKLIENRKTQKEK</sequence>
<keyword evidence="3" id="KW-1185">Reference proteome</keyword>
<accession>A0ABW3PX69</accession>
<dbReference type="InterPro" id="IPR011010">
    <property type="entry name" value="DNA_brk_join_enz"/>
</dbReference>
<dbReference type="Gene3D" id="1.10.443.10">
    <property type="entry name" value="Intergrase catalytic core"/>
    <property type="match status" value="1"/>
</dbReference>
<evidence type="ECO:0000256" key="1">
    <source>
        <dbReference type="ARBA" id="ARBA00023172"/>
    </source>
</evidence>
<organism evidence="2 3">
    <name type="scientific">Paenibacillus provencensis</name>
    <dbReference type="NCBI Taxonomy" id="441151"/>
    <lineage>
        <taxon>Bacteria</taxon>
        <taxon>Bacillati</taxon>
        <taxon>Bacillota</taxon>
        <taxon>Bacilli</taxon>
        <taxon>Bacillales</taxon>
        <taxon>Paenibacillaceae</taxon>
        <taxon>Paenibacillus</taxon>
    </lineage>
</organism>